<evidence type="ECO:0000313" key="2">
    <source>
        <dbReference type="EMBL" id="PNY01165.1"/>
    </source>
</evidence>
<feature type="compositionally biased region" description="Basic residues" evidence="1">
    <location>
        <begin position="12"/>
        <end position="21"/>
    </location>
</feature>
<evidence type="ECO:0000313" key="3">
    <source>
        <dbReference type="Proteomes" id="UP000236291"/>
    </source>
</evidence>
<accession>A0A2K3NDR4</accession>
<proteinExistence type="predicted"/>
<comment type="caution">
    <text evidence="2">The sequence shown here is derived from an EMBL/GenBank/DDBJ whole genome shotgun (WGS) entry which is preliminary data.</text>
</comment>
<feature type="region of interest" description="Disordered" evidence="1">
    <location>
        <begin position="1"/>
        <end position="32"/>
    </location>
</feature>
<dbReference type="AlphaFoldDB" id="A0A2K3NDR4"/>
<sequence>MKGRGGEIVQKSHSKSNRKWRKSDAQSREKIEEHERCWSWTMVARRRWFRCWVVVMWE</sequence>
<reference evidence="2 3" key="2">
    <citation type="journal article" date="2017" name="Front. Plant Sci.">
        <title>Gene Classification and Mining of Molecular Markers Useful in Red Clover (Trifolium pratense) Breeding.</title>
        <authorList>
            <person name="Istvanek J."/>
            <person name="Dluhosova J."/>
            <person name="Dluhos P."/>
            <person name="Patkova L."/>
            <person name="Nedelnik J."/>
            <person name="Repkova J."/>
        </authorList>
    </citation>
    <scope>NUCLEOTIDE SEQUENCE [LARGE SCALE GENOMIC DNA]</scope>
    <source>
        <strain evidence="3">cv. Tatra</strain>
        <tissue evidence="2">Young leaves</tissue>
    </source>
</reference>
<feature type="compositionally biased region" description="Basic and acidic residues" evidence="1">
    <location>
        <begin position="22"/>
        <end position="32"/>
    </location>
</feature>
<dbReference type="EMBL" id="ASHM01019769">
    <property type="protein sequence ID" value="PNY01165.1"/>
    <property type="molecule type" value="Genomic_DNA"/>
</dbReference>
<gene>
    <name evidence="2" type="ORF">L195_g024454</name>
</gene>
<evidence type="ECO:0000256" key="1">
    <source>
        <dbReference type="SAM" id="MobiDB-lite"/>
    </source>
</evidence>
<organism evidence="2 3">
    <name type="scientific">Trifolium pratense</name>
    <name type="common">Red clover</name>
    <dbReference type="NCBI Taxonomy" id="57577"/>
    <lineage>
        <taxon>Eukaryota</taxon>
        <taxon>Viridiplantae</taxon>
        <taxon>Streptophyta</taxon>
        <taxon>Embryophyta</taxon>
        <taxon>Tracheophyta</taxon>
        <taxon>Spermatophyta</taxon>
        <taxon>Magnoliopsida</taxon>
        <taxon>eudicotyledons</taxon>
        <taxon>Gunneridae</taxon>
        <taxon>Pentapetalae</taxon>
        <taxon>rosids</taxon>
        <taxon>fabids</taxon>
        <taxon>Fabales</taxon>
        <taxon>Fabaceae</taxon>
        <taxon>Papilionoideae</taxon>
        <taxon>50 kb inversion clade</taxon>
        <taxon>NPAAA clade</taxon>
        <taxon>Hologalegina</taxon>
        <taxon>IRL clade</taxon>
        <taxon>Trifolieae</taxon>
        <taxon>Trifolium</taxon>
    </lineage>
</organism>
<name>A0A2K3NDR4_TRIPR</name>
<dbReference type="Proteomes" id="UP000236291">
    <property type="component" value="Unassembled WGS sequence"/>
</dbReference>
<protein>
    <submittedName>
        <fullName evidence="2">Uncharacterized protein</fullName>
    </submittedName>
</protein>
<reference evidence="2 3" key="1">
    <citation type="journal article" date="2014" name="Am. J. Bot.">
        <title>Genome assembly and annotation for red clover (Trifolium pratense; Fabaceae).</title>
        <authorList>
            <person name="Istvanek J."/>
            <person name="Jaros M."/>
            <person name="Krenek A."/>
            <person name="Repkova J."/>
        </authorList>
    </citation>
    <scope>NUCLEOTIDE SEQUENCE [LARGE SCALE GENOMIC DNA]</scope>
    <source>
        <strain evidence="3">cv. Tatra</strain>
        <tissue evidence="2">Young leaves</tissue>
    </source>
</reference>